<proteinExistence type="predicted"/>
<evidence type="ECO:0000313" key="2">
    <source>
        <dbReference type="Proteomes" id="UP000196581"/>
    </source>
</evidence>
<dbReference type="Proteomes" id="UP000196581">
    <property type="component" value="Unassembled WGS sequence"/>
</dbReference>
<dbReference type="RefSeq" id="WP_087004694.1">
    <property type="nucleotide sequence ID" value="NZ_FWFF01000003.1"/>
</dbReference>
<dbReference type="EMBL" id="FWFF01000003">
    <property type="protein sequence ID" value="SLM92761.1"/>
    <property type="molecule type" value="Genomic_DNA"/>
</dbReference>
<organism evidence="1 2">
    <name type="scientific">Brevibacterium yomogidense</name>
    <dbReference type="NCBI Taxonomy" id="946573"/>
    <lineage>
        <taxon>Bacteria</taxon>
        <taxon>Bacillati</taxon>
        <taxon>Actinomycetota</taxon>
        <taxon>Actinomycetes</taxon>
        <taxon>Micrococcales</taxon>
        <taxon>Brevibacteriaceae</taxon>
        <taxon>Brevibacterium</taxon>
    </lineage>
</organism>
<protein>
    <submittedName>
        <fullName evidence="1">Uncharacterized protein</fullName>
    </submittedName>
</protein>
<keyword evidence="2" id="KW-1185">Reference proteome</keyword>
<sequence length="200" mass="22427">MSLIEPIDRAPLEGDEAIEGIPGTNVHDFWRFALPNLQVNTARGWFAEFLVAKAVGLERPVRIEWDDHDVVWEGIRIEVKSSGRMQMWVQKKPSDLRFGGLSSRSWTADAVDYAPERSYNADLYVFAVQTSETHESYDPLDVDQWRFAVLPVAAVEATGYRSLSWAAVTRLAGGDIGFAELRDDIVLKSGRCRPEGEPST</sequence>
<evidence type="ECO:0000313" key="1">
    <source>
        <dbReference type="EMBL" id="SLM92761.1"/>
    </source>
</evidence>
<reference evidence="2" key="1">
    <citation type="submission" date="2017-02" db="EMBL/GenBank/DDBJ databases">
        <authorList>
            <person name="Dridi B."/>
        </authorList>
    </citation>
    <scope>NUCLEOTIDE SEQUENCE [LARGE SCALE GENOMIC DNA]</scope>
    <source>
        <strain evidence="2">B Co 03.10</strain>
    </source>
</reference>
<dbReference type="AlphaFoldDB" id="A0A1X6X216"/>
<gene>
    <name evidence="1" type="ORF">FM105_03310</name>
</gene>
<name>A0A1X6X216_9MICO</name>
<accession>A0A1X6X216</accession>